<gene>
    <name evidence="2" type="ORF">PCAL00307_LOCUS209</name>
    <name evidence="3" type="ORF">PECAL_4P21660</name>
</gene>
<organism evidence="2">
    <name type="scientific">Pelagomonas calceolata</name>
    <dbReference type="NCBI Taxonomy" id="35677"/>
    <lineage>
        <taxon>Eukaryota</taxon>
        <taxon>Sar</taxon>
        <taxon>Stramenopiles</taxon>
        <taxon>Ochrophyta</taxon>
        <taxon>Pelagophyceae</taxon>
        <taxon>Pelagomonadales</taxon>
        <taxon>Pelagomonadaceae</taxon>
        <taxon>Pelagomonas</taxon>
    </lineage>
</organism>
<keyword evidence="4" id="KW-1185">Reference proteome</keyword>
<evidence type="ECO:0000313" key="3">
    <source>
        <dbReference type="EMBL" id="CAH0374858.1"/>
    </source>
</evidence>
<dbReference type="Proteomes" id="UP000789595">
    <property type="component" value="Unassembled WGS sequence"/>
</dbReference>
<reference evidence="3" key="2">
    <citation type="submission" date="2021-11" db="EMBL/GenBank/DDBJ databases">
        <authorList>
            <consortium name="Genoscope - CEA"/>
            <person name="William W."/>
        </authorList>
    </citation>
    <scope>NUCLEOTIDE SEQUENCE</scope>
</reference>
<evidence type="ECO:0000313" key="4">
    <source>
        <dbReference type="Proteomes" id="UP000789595"/>
    </source>
</evidence>
<evidence type="ECO:0000256" key="1">
    <source>
        <dbReference type="SAM" id="SignalP"/>
    </source>
</evidence>
<dbReference type="EMBL" id="HBIW01000236">
    <property type="protein sequence ID" value="CAE0684775.1"/>
    <property type="molecule type" value="Transcribed_RNA"/>
</dbReference>
<evidence type="ECO:0000313" key="2">
    <source>
        <dbReference type="EMBL" id="CAE0684775.1"/>
    </source>
</evidence>
<feature type="signal peptide" evidence="1">
    <location>
        <begin position="1"/>
        <end position="19"/>
    </location>
</feature>
<feature type="chain" id="PRO_5036212254" description="Rieske domain-containing protein" evidence="1">
    <location>
        <begin position="20"/>
        <end position="196"/>
    </location>
</feature>
<name>A0A7S3ZJC5_9STRA</name>
<reference evidence="2" key="1">
    <citation type="submission" date="2021-01" db="EMBL/GenBank/DDBJ databases">
        <authorList>
            <person name="Corre E."/>
            <person name="Pelletier E."/>
            <person name="Niang G."/>
            <person name="Scheremetjew M."/>
            <person name="Finn R."/>
            <person name="Kale V."/>
            <person name="Holt S."/>
            <person name="Cochrane G."/>
            <person name="Meng A."/>
            <person name="Brown T."/>
            <person name="Cohen L."/>
        </authorList>
    </citation>
    <scope>NUCLEOTIDE SEQUENCE</scope>
    <source>
        <strain evidence="2">CCMP1756</strain>
    </source>
</reference>
<proteinExistence type="predicted"/>
<keyword evidence="1" id="KW-0732">Signal</keyword>
<dbReference type="AlphaFoldDB" id="A0A7S3ZJC5"/>
<evidence type="ECO:0008006" key="5">
    <source>
        <dbReference type="Google" id="ProtNLM"/>
    </source>
</evidence>
<dbReference type="OrthoDB" id="205201at2759"/>
<sequence length="196" mass="20703">MRPAVTALLCCGAALVCDGFTVRRTMTMKRRLLSEGKKKKNKARKVTLTKVPGITPPENGKLKGWSLEMGEAGTVQFCAATLNERLFVLERDCGCCGWELDKGDLRGSAAADPAVACCLCGQTYNLVSGEPGGVVERKGVSGWVGGLARGAPTTNKARTQFAVRADVKDGDVYLDLGSPVFAKATKPSSSSLMQGD</sequence>
<accession>A0A7S3ZJC5</accession>
<protein>
    <recommendedName>
        <fullName evidence="5">Rieske domain-containing protein</fullName>
    </recommendedName>
</protein>
<dbReference type="EMBL" id="CAKKNE010000004">
    <property type="protein sequence ID" value="CAH0374858.1"/>
    <property type="molecule type" value="Genomic_DNA"/>
</dbReference>